<evidence type="ECO:0000259" key="4">
    <source>
        <dbReference type="PROSITE" id="PS50042"/>
    </source>
</evidence>
<feature type="domain" description="HTH crp-type" evidence="5">
    <location>
        <begin position="152"/>
        <end position="224"/>
    </location>
</feature>
<dbReference type="SMART" id="SM00419">
    <property type="entry name" value="HTH_CRP"/>
    <property type="match status" value="1"/>
</dbReference>
<evidence type="ECO:0000256" key="2">
    <source>
        <dbReference type="ARBA" id="ARBA00023125"/>
    </source>
</evidence>
<dbReference type="PANTHER" id="PTHR24567">
    <property type="entry name" value="CRP FAMILY TRANSCRIPTIONAL REGULATORY PROTEIN"/>
    <property type="match status" value="1"/>
</dbReference>
<dbReference type="PROSITE" id="PS51063">
    <property type="entry name" value="HTH_CRP_2"/>
    <property type="match status" value="1"/>
</dbReference>
<dbReference type="SUPFAM" id="SSF51206">
    <property type="entry name" value="cAMP-binding domain-like"/>
    <property type="match status" value="1"/>
</dbReference>
<evidence type="ECO:0000313" key="6">
    <source>
        <dbReference type="EMBL" id="MCF2564685.1"/>
    </source>
</evidence>
<dbReference type="PROSITE" id="PS50042">
    <property type="entry name" value="CNMP_BINDING_3"/>
    <property type="match status" value="1"/>
</dbReference>
<dbReference type="Gene3D" id="2.60.120.10">
    <property type="entry name" value="Jelly Rolls"/>
    <property type="match status" value="1"/>
</dbReference>
<dbReference type="InterPro" id="IPR050397">
    <property type="entry name" value="Env_Response_Regulators"/>
</dbReference>
<proteinExistence type="predicted"/>
<comment type="caution">
    <text evidence="6">The sequence shown here is derived from an EMBL/GenBank/DDBJ whole genome shotgun (WGS) entry which is preliminary data.</text>
</comment>
<keyword evidence="1" id="KW-0805">Transcription regulation</keyword>
<sequence length="233" mass="26108">MEGKNIDDSVIAKVLTDLWAPLTDEQRQYLIDHITLKDYKRNEMIYTEGENPTSLFCLIKGKVKIVKEGIGGRHQIVRMVKPHSYFGYRAGFMDEAYTTSASAIEASQLGLIPISVVKYLITENNQLAICFIKHLANLLGRADEQTVNLTQKHIRGRLAEALLRLKDKYGTESDGKTLNIRVSREDLASMSSMATCNAIRTLSAFAEEELVILDGRRIAINDEEKLKSISVCG</sequence>
<dbReference type="Proteomes" id="UP001200470">
    <property type="component" value="Unassembled WGS sequence"/>
</dbReference>
<dbReference type="PANTHER" id="PTHR24567:SF74">
    <property type="entry name" value="HTH-TYPE TRANSCRIPTIONAL REGULATOR ARCR"/>
    <property type="match status" value="1"/>
</dbReference>
<dbReference type="Pfam" id="PF13545">
    <property type="entry name" value="HTH_Crp_2"/>
    <property type="match status" value="1"/>
</dbReference>
<feature type="domain" description="Cyclic nucleotide-binding" evidence="4">
    <location>
        <begin position="18"/>
        <end position="121"/>
    </location>
</feature>
<gene>
    <name evidence="6" type="ORF">I6E12_11300</name>
</gene>
<dbReference type="SUPFAM" id="SSF46785">
    <property type="entry name" value="Winged helix' DNA-binding domain"/>
    <property type="match status" value="1"/>
</dbReference>
<dbReference type="InterPro" id="IPR036388">
    <property type="entry name" value="WH-like_DNA-bd_sf"/>
</dbReference>
<dbReference type="Pfam" id="PF00027">
    <property type="entry name" value="cNMP_binding"/>
    <property type="match status" value="1"/>
</dbReference>
<protein>
    <submittedName>
        <fullName evidence="6">Crp/Fnr family transcriptional regulator</fullName>
    </submittedName>
</protein>
<accession>A0ABS9CJF1</accession>
<name>A0ABS9CJF1_9BACT</name>
<keyword evidence="7" id="KW-1185">Reference proteome</keyword>
<dbReference type="InterPro" id="IPR012318">
    <property type="entry name" value="HTH_CRP"/>
</dbReference>
<reference evidence="6 7" key="1">
    <citation type="submission" date="2020-12" db="EMBL/GenBank/DDBJ databases">
        <title>Whole genome sequences of gut porcine anaerobes.</title>
        <authorList>
            <person name="Kubasova T."/>
            <person name="Jahodarova E."/>
            <person name="Rychlik I."/>
        </authorList>
    </citation>
    <scope>NUCLEOTIDE SEQUENCE [LARGE SCALE GENOMIC DNA]</scope>
    <source>
        <strain evidence="6 7">An925</strain>
    </source>
</reference>
<dbReference type="InterPro" id="IPR014710">
    <property type="entry name" value="RmlC-like_jellyroll"/>
</dbReference>
<keyword evidence="2" id="KW-0238">DNA-binding</keyword>
<evidence type="ECO:0000313" key="7">
    <source>
        <dbReference type="Proteomes" id="UP001200470"/>
    </source>
</evidence>
<evidence type="ECO:0000256" key="1">
    <source>
        <dbReference type="ARBA" id="ARBA00023015"/>
    </source>
</evidence>
<evidence type="ECO:0000256" key="3">
    <source>
        <dbReference type="ARBA" id="ARBA00023163"/>
    </source>
</evidence>
<dbReference type="Gene3D" id="1.10.10.10">
    <property type="entry name" value="Winged helix-like DNA-binding domain superfamily/Winged helix DNA-binding domain"/>
    <property type="match status" value="1"/>
</dbReference>
<dbReference type="CDD" id="cd00038">
    <property type="entry name" value="CAP_ED"/>
    <property type="match status" value="1"/>
</dbReference>
<dbReference type="SMART" id="SM00100">
    <property type="entry name" value="cNMP"/>
    <property type="match status" value="1"/>
</dbReference>
<keyword evidence="3" id="KW-0804">Transcription</keyword>
<organism evidence="6 7">
    <name type="scientific">Xylanibacter brevis</name>
    <dbReference type="NCBI Taxonomy" id="83231"/>
    <lineage>
        <taxon>Bacteria</taxon>
        <taxon>Pseudomonadati</taxon>
        <taxon>Bacteroidota</taxon>
        <taxon>Bacteroidia</taxon>
        <taxon>Bacteroidales</taxon>
        <taxon>Prevotellaceae</taxon>
        <taxon>Xylanibacter</taxon>
    </lineage>
</organism>
<dbReference type="EMBL" id="JADYTN010000032">
    <property type="protein sequence ID" value="MCF2564685.1"/>
    <property type="molecule type" value="Genomic_DNA"/>
</dbReference>
<dbReference type="InterPro" id="IPR000595">
    <property type="entry name" value="cNMP-bd_dom"/>
</dbReference>
<dbReference type="InterPro" id="IPR018490">
    <property type="entry name" value="cNMP-bd_dom_sf"/>
</dbReference>
<dbReference type="InterPro" id="IPR036390">
    <property type="entry name" value="WH_DNA-bd_sf"/>
</dbReference>
<evidence type="ECO:0000259" key="5">
    <source>
        <dbReference type="PROSITE" id="PS51063"/>
    </source>
</evidence>